<dbReference type="Gene3D" id="1.10.760.10">
    <property type="entry name" value="Cytochrome c-like domain"/>
    <property type="match status" value="1"/>
</dbReference>
<dbReference type="EMBL" id="VITT01000008">
    <property type="protein sequence ID" value="TWB59520.1"/>
    <property type="molecule type" value="Genomic_DNA"/>
</dbReference>
<keyword evidence="2 4" id="KW-0479">Metal-binding</keyword>
<feature type="domain" description="Cytochrome c" evidence="5">
    <location>
        <begin position="72"/>
        <end position="157"/>
    </location>
</feature>
<evidence type="ECO:0000259" key="5">
    <source>
        <dbReference type="PROSITE" id="PS51007"/>
    </source>
</evidence>
<dbReference type="PROSITE" id="PS51257">
    <property type="entry name" value="PROKAR_LIPOPROTEIN"/>
    <property type="match status" value="1"/>
</dbReference>
<dbReference type="OrthoDB" id="335174at2"/>
<accession>A0A560ISG5</accession>
<dbReference type="AlphaFoldDB" id="A0A560ISG5"/>
<evidence type="ECO:0000313" key="6">
    <source>
        <dbReference type="EMBL" id="TWB59520.1"/>
    </source>
</evidence>
<dbReference type="PANTHER" id="PTHR40394">
    <property type="entry name" value="LIPOPROTEIN-RELATED"/>
    <property type="match status" value="1"/>
</dbReference>
<organism evidence="6 7">
    <name type="scientific">Nitrospirillum amazonense</name>
    <dbReference type="NCBI Taxonomy" id="28077"/>
    <lineage>
        <taxon>Bacteria</taxon>
        <taxon>Pseudomonadati</taxon>
        <taxon>Pseudomonadota</taxon>
        <taxon>Alphaproteobacteria</taxon>
        <taxon>Rhodospirillales</taxon>
        <taxon>Azospirillaceae</taxon>
        <taxon>Nitrospirillum</taxon>
    </lineage>
</organism>
<dbReference type="GO" id="GO:0046872">
    <property type="term" value="F:metal ion binding"/>
    <property type="evidence" value="ECO:0007669"/>
    <property type="project" value="UniProtKB-KW"/>
</dbReference>
<comment type="caution">
    <text evidence="6">The sequence shown here is derived from an EMBL/GenBank/DDBJ whole genome shotgun (WGS) entry which is preliminary data.</text>
</comment>
<dbReference type="InterPro" id="IPR009056">
    <property type="entry name" value="Cyt_c-like_dom"/>
</dbReference>
<reference evidence="6 7" key="1">
    <citation type="submission" date="2019-06" db="EMBL/GenBank/DDBJ databases">
        <title>Genomic Encyclopedia of Type Strains, Phase IV (KMG-V): Genome sequencing to study the core and pangenomes of soil and plant-associated prokaryotes.</title>
        <authorList>
            <person name="Whitman W."/>
        </authorList>
    </citation>
    <scope>NUCLEOTIDE SEQUENCE [LARGE SCALE GENOMIC DNA]</scope>
    <source>
        <strain evidence="6 7">BR 11140</strain>
    </source>
</reference>
<dbReference type="Proteomes" id="UP000318050">
    <property type="component" value="Unassembled WGS sequence"/>
</dbReference>
<keyword evidence="3 4" id="KW-0408">Iron</keyword>
<sequence>MRYLLLLALCAVLIILLVGCDEMTHQPRYQAAGPGRLFPDGKAMQAPPAGAVAQDDPARAAALDRRPAMSAALLARGRQRYDIYCSPCHDVAGTGHGAVPARGFPAPPSLHEPRLVQAPSRYFVEVITSGHGVMYSYADRVAPADRWAIAAYIRALQLSRNAPADALEATDRAKLDGAKLDGAKLGGAKLDGGPP</sequence>
<evidence type="ECO:0000256" key="2">
    <source>
        <dbReference type="ARBA" id="ARBA00022723"/>
    </source>
</evidence>
<dbReference type="PANTHER" id="PTHR40394:SF2">
    <property type="entry name" value="QUINOL:CYTOCHROME C OXIDOREDUCTASE MEMBRANE PROTEIN"/>
    <property type="match status" value="1"/>
</dbReference>
<dbReference type="PROSITE" id="PS51007">
    <property type="entry name" value="CYTC"/>
    <property type="match status" value="1"/>
</dbReference>
<proteinExistence type="predicted"/>
<name>A0A560ISG5_9PROT</name>
<dbReference type="SUPFAM" id="SSF46626">
    <property type="entry name" value="Cytochrome c"/>
    <property type="match status" value="1"/>
</dbReference>
<evidence type="ECO:0000256" key="1">
    <source>
        <dbReference type="ARBA" id="ARBA00022617"/>
    </source>
</evidence>
<evidence type="ECO:0000313" key="7">
    <source>
        <dbReference type="Proteomes" id="UP000318050"/>
    </source>
</evidence>
<dbReference type="GO" id="GO:0020037">
    <property type="term" value="F:heme binding"/>
    <property type="evidence" value="ECO:0007669"/>
    <property type="project" value="InterPro"/>
</dbReference>
<dbReference type="GO" id="GO:0009055">
    <property type="term" value="F:electron transfer activity"/>
    <property type="evidence" value="ECO:0007669"/>
    <property type="project" value="InterPro"/>
</dbReference>
<keyword evidence="1 4" id="KW-0349">Heme</keyword>
<protein>
    <submittedName>
        <fullName evidence="6">Cytochrome c553</fullName>
    </submittedName>
</protein>
<evidence type="ECO:0000256" key="4">
    <source>
        <dbReference type="PROSITE-ProRule" id="PRU00433"/>
    </source>
</evidence>
<gene>
    <name evidence="6" type="ORF">FBZ92_108166</name>
</gene>
<dbReference type="InterPro" id="IPR036909">
    <property type="entry name" value="Cyt_c-like_dom_sf"/>
</dbReference>
<dbReference type="Pfam" id="PF13442">
    <property type="entry name" value="Cytochrome_CBB3"/>
    <property type="match status" value="1"/>
</dbReference>
<evidence type="ECO:0000256" key="3">
    <source>
        <dbReference type="ARBA" id="ARBA00023004"/>
    </source>
</evidence>